<accession>A0A9K3KV91</accession>
<dbReference type="Pfam" id="PF05089">
    <property type="entry name" value="NAGLU"/>
    <property type="match status" value="1"/>
</dbReference>
<dbReference type="PANTHER" id="PTHR12872:SF1">
    <property type="entry name" value="ALPHA-N-ACETYLGLUCOSAMINIDASE"/>
    <property type="match status" value="1"/>
</dbReference>
<sequence>MHCFSSSIFWLVSVFCASLIPLGAYSTENANATDTNRSREQPLQWDPPSWWDFSRPEGSVRAVYDLIDRVLGNPELKKAFDLAVVPGDRHDKPWFRIEQNTTFVGDPNIIRITATSVSELTAGLGHYFKEYCNFTIEWSTGGRAGGSHIIIPDIWPVPLHPSPEMINAATPRSVSFSLHVRRTVPWSYLMNVCTHSYSLVWYDWEAWQSLIDGFALRGINMILALTGQEEIQYQVFSELGVRDHDIRSWFNGPAFLTWSRGQNEYGSGIAGPLPRSFMKSQWHLQRENILPRLRSLGIVGVLPAFQGNVPIQIKTLFQDSNITQQGETGWIDALDPLFGRIADMWMSKLIQDFGTDHYYQTDGYFNGGTAPWMHIATGQLNPNSKTMPSKDSLNGTSPVSRSHDESWYRRGRAAYAGLSRTDPQAYWLYQGFAFVGWNTEEEATYLKGFVDSVPANRLIIIDMGYSPDGQWQMWNNASFLELHLYTQVSTISEILLANFRQFPIENLLSAVSHLNHKRYGLDQLNYNVTMASKFLLESVYSQGFSVRDLTGVSHISPPASGSLFEDDRRTPKPILCNIFQAWQYLILASFMMQSWTDPFLYDLINVGREVLAQLSTPAALNFSDAIENQQVDRKEVLSSGRLYIGLLHDLDNLVSYSEAFHLVPWIASARNLATQDSQGNNQNDCVSPILGNKTGLLNGCCATFLEWNARCQITTWNPTPSGAAEIPGGPIDYASKHWHGLISPYYTKRGKIILSRALDDESRGLPLNKTAIKRLLARHAYDWTTSISEGAFDSEYSGKEIK</sequence>
<evidence type="ECO:0000256" key="1">
    <source>
        <dbReference type="SAM" id="MobiDB-lite"/>
    </source>
</evidence>
<feature type="region of interest" description="Disordered" evidence="1">
    <location>
        <begin position="383"/>
        <end position="404"/>
    </location>
</feature>
<gene>
    <name evidence="6" type="ORF">IV203_009990</name>
</gene>
<evidence type="ECO:0000259" key="3">
    <source>
        <dbReference type="Pfam" id="PF05089"/>
    </source>
</evidence>
<dbReference type="InterPro" id="IPR024732">
    <property type="entry name" value="NAGLU_C"/>
</dbReference>
<dbReference type="Proteomes" id="UP000693970">
    <property type="component" value="Unassembled WGS sequence"/>
</dbReference>
<proteinExistence type="predicted"/>
<evidence type="ECO:0000259" key="4">
    <source>
        <dbReference type="Pfam" id="PF12971"/>
    </source>
</evidence>
<feature type="domain" description="Alpha-N-acetylglucosaminidase C-terminal" evidence="5">
    <location>
        <begin position="515"/>
        <end position="788"/>
    </location>
</feature>
<dbReference type="InterPro" id="IPR024240">
    <property type="entry name" value="NAGLU_N"/>
</dbReference>
<dbReference type="PANTHER" id="PTHR12872">
    <property type="entry name" value="ALPHA-N-ACETYLGLUCOSAMINIDASE"/>
    <property type="match status" value="1"/>
</dbReference>
<evidence type="ECO:0000259" key="5">
    <source>
        <dbReference type="Pfam" id="PF12972"/>
    </source>
</evidence>
<reference evidence="6" key="1">
    <citation type="journal article" date="2021" name="Sci. Rep.">
        <title>Diploid genomic architecture of Nitzschia inconspicua, an elite biomass production diatom.</title>
        <authorList>
            <person name="Oliver A."/>
            <person name="Podell S."/>
            <person name="Pinowska A."/>
            <person name="Traller J.C."/>
            <person name="Smith S.R."/>
            <person name="McClure R."/>
            <person name="Beliaev A."/>
            <person name="Bohutskyi P."/>
            <person name="Hill E.A."/>
            <person name="Rabines A."/>
            <person name="Zheng H."/>
            <person name="Allen L.Z."/>
            <person name="Kuo A."/>
            <person name="Grigoriev I.V."/>
            <person name="Allen A.E."/>
            <person name="Hazlebeck D."/>
            <person name="Allen E.E."/>
        </authorList>
    </citation>
    <scope>NUCLEOTIDE SEQUENCE</scope>
    <source>
        <strain evidence="6">Hildebrandi</strain>
    </source>
</reference>
<protein>
    <submittedName>
        <fullName evidence="6">Alpha-N-acetylglucosaminidase (NAglu) tim-barrel domain containing protein</fullName>
    </submittedName>
</protein>
<dbReference type="AlphaFoldDB" id="A0A9K3KV91"/>
<keyword evidence="2" id="KW-0732">Signal</keyword>
<evidence type="ECO:0000313" key="6">
    <source>
        <dbReference type="EMBL" id="KAG7350630.1"/>
    </source>
</evidence>
<feature type="signal peptide" evidence="2">
    <location>
        <begin position="1"/>
        <end position="26"/>
    </location>
</feature>
<dbReference type="EMBL" id="JAGRRH010000018">
    <property type="protein sequence ID" value="KAG7350630.1"/>
    <property type="molecule type" value="Genomic_DNA"/>
</dbReference>
<reference evidence="6" key="2">
    <citation type="submission" date="2021-04" db="EMBL/GenBank/DDBJ databases">
        <authorList>
            <person name="Podell S."/>
        </authorList>
    </citation>
    <scope>NUCLEOTIDE SEQUENCE</scope>
    <source>
        <strain evidence="6">Hildebrandi</strain>
    </source>
</reference>
<evidence type="ECO:0000256" key="2">
    <source>
        <dbReference type="SAM" id="SignalP"/>
    </source>
</evidence>
<dbReference type="InterPro" id="IPR007781">
    <property type="entry name" value="NAGLU"/>
</dbReference>
<comment type="caution">
    <text evidence="6">The sequence shown here is derived from an EMBL/GenBank/DDBJ whole genome shotgun (WGS) entry which is preliminary data.</text>
</comment>
<dbReference type="OrthoDB" id="64736at2759"/>
<evidence type="ECO:0000313" key="7">
    <source>
        <dbReference type="Proteomes" id="UP000693970"/>
    </source>
</evidence>
<organism evidence="6 7">
    <name type="scientific">Nitzschia inconspicua</name>
    <dbReference type="NCBI Taxonomy" id="303405"/>
    <lineage>
        <taxon>Eukaryota</taxon>
        <taxon>Sar</taxon>
        <taxon>Stramenopiles</taxon>
        <taxon>Ochrophyta</taxon>
        <taxon>Bacillariophyta</taxon>
        <taxon>Bacillariophyceae</taxon>
        <taxon>Bacillariophycidae</taxon>
        <taxon>Bacillariales</taxon>
        <taxon>Bacillariaceae</taxon>
        <taxon>Nitzschia</taxon>
    </lineage>
</organism>
<feature type="domain" description="Alpha-N-acetylglucosaminidase tim-barrel" evidence="3">
    <location>
        <begin position="188"/>
        <end position="474"/>
    </location>
</feature>
<dbReference type="Pfam" id="PF12972">
    <property type="entry name" value="NAGLU_C"/>
    <property type="match status" value="1"/>
</dbReference>
<dbReference type="Pfam" id="PF12971">
    <property type="entry name" value="NAGLU_N"/>
    <property type="match status" value="1"/>
</dbReference>
<name>A0A9K3KV91_9STRA</name>
<feature type="chain" id="PRO_5039893777" evidence="2">
    <location>
        <begin position="27"/>
        <end position="802"/>
    </location>
</feature>
<keyword evidence="7" id="KW-1185">Reference proteome</keyword>
<feature type="compositionally biased region" description="Polar residues" evidence="1">
    <location>
        <begin position="383"/>
        <end position="400"/>
    </location>
</feature>
<feature type="domain" description="Alpha-N-acetylglucosaminidase N-terminal" evidence="4">
    <location>
        <begin position="62"/>
        <end position="156"/>
    </location>
</feature>
<dbReference type="InterPro" id="IPR024733">
    <property type="entry name" value="NAGLU_tim-barrel"/>
</dbReference>